<keyword evidence="2" id="KW-1185">Reference proteome</keyword>
<proteinExistence type="predicted"/>
<comment type="caution">
    <text evidence="1">The sequence shown here is derived from an EMBL/GenBank/DDBJ whole genome shotgun (WGS) entry which is preliminary data.</text>
</comment>
<dbReference type="AlphaFoldDB" id="A0A4Y2IHR8"/>
<organism evidence="1 2">
    <name type="scientific">Araneus ventricosus</name>
    <name type="common">Orbweaver spider</name>
    <name type="synonym">Epeira ventricosa</name>
    <dbReference type="NCBI Taxonomy" id="182803"/>
    <lineage>
        <taxon>Eukaryota</taxon>
        <taxon>Metazoa</taxon>
        <taxon>Ecdysozoa</taxon>
        <taxon>Arthropoda</taxon>
        <taxon>Chelicerata</taxon>
        <taxon>Arachnida</taxon>
        <taxon>Araneae</taxon>
        <taxon>Araneomorphae</taxon>
        <taxon>Entelegynae</taxon>
        <taxon>Araneoidea</taxon>
        <taxon>Araneidae</taxon>
        <taxon>Araneus</taxon>
    </lineage>
</organism>
<evidence type="ECO:0000313" key="2">
    <source>
        <dbReference type="Proteomes" id="UP000499080"/>
    </source>
</evidence>
<name>A0A4Y2IHR8_ARAVE</name>
<reference evidence="1 2" key="1">
    <citation type="journal article" date="2019" name="Sci. Rep.">
        <title>Orb-weaving spider Araneus ventricosus genome elucidates the spidroin gene catalogue.</title>
        <authorList>
            <person name="Kono N."/>
            <person name="Nakamura H."/>
            <person name="Ohtoshi R."/>
            <person name="Moran D.A.P."/>
            <person name="Shinohara A."/>
            <person name="Yoshida Y."/>
            <person name="Fujiwara M."/>
            <person name="Mori M."/>
            <person name="Tomita M."/>
            <person name="Arakawa K."/>
        </authorList>
    </citation>
    <scope>NUCLEOTIDE SEQUENCE [LARGE SCALE GENOMIC DNA]</scope>
</reference>
<sequence>MWLAGWCHMVGGCEEAFRGIMDWCANSPKEQNEVSARSNLCRCDGKGSCPVKNTTSFRVLVDLLQANYRNDDMNEPPSISIILSHLPSGHHLLTYNCFDERFGNSSGASGKFSVSVAFLSSLSAASLPM</sequence>
<accession>A0A4Y2IHR8</accession>
<evidence type="ECO:0000313" key="1">
    <source>
        <dbReference type="EMBL" id="GBM76516.1"/>
    </source>
</evidence>
<dbReference type="Proteomes" id="UP000499080">
    <property type="component" value="Unassembled WGS sequence"/>
</dbReference>
<dbReference type="EMBL" id="BGPR01002627">
    <property type="protein sequence ID" value="GBM76516.1"/>
    <property type="molecule type" value="Genomic_DNA"/>
</dbReference>
<gene>
    <name evidence="1" type="ORF">AVEN_102299_1</name>
</gene>
<protein>
    <submittedName>
        <fullName evidence="1">Uncharacterized protein</fullName>
    </submittedName>
</protein>